<dbReference type="PRINTS" id="PR00355">
    <property type="entry name" value="ADRENODOXIN"/>
</dbReference>
<evidence type="ECO:0000256" key="3">
    <source>
        <dbReference type="ARBA" id="ARBA00022723"/>
    </source>
</evidence>
<dbReference type="PROSITE" id="PS51085">
    <property type="entry name" value="2FE2S_FER_2"/>
    <property type="match status" value="1"/>
</dbReference>
<keyword evidence="9" id="KW-1185">Reference proteome</keyword>
<evidence type="ECO:0000256" key="6">
    <source>
        <dbReference type="ARBA" id="ARBA00034078"/>
    </source>
</evidence>
<dbReference type="SUPFAM" id="SSF54292">
    <property type="entry name" value="2Fe-2S ferredoxin-like"/>
    <property type="match status" value="1"/>
</dbReference>
<dbReference type="InterPro" id="IPR012675">
    <property type="entry name" value="Beta-grasp_dom_sf"/>
</dbReference>
<keyword evidence="3" id="KW-0479">Metal-binding</keyword>
<dbReference type="InterPro" id="IPR001041">
    <property type="entry name" value="2Fe-2S_ferredoxin-type"/>
</dbReference>
<evidence type="ECO:0000256" key="4">
    <source>
        <dbReference type="ARBA" id="ARBA00023004"/>
    </source>
</evidence>
<comment type="similarity">
    <text evidence="1">Belongs to the adrenodoxin/putidaredoxin family.</text>
</comment>
<reference evidence="8" key="1">
    <citation type="submission" date="2021-04" db="EMBL/GenBank/DDBJ databases">
        <authorList>
            <person name="Hartkoorn R.C."/>
            <person name="Beaudoing E."/>
            <person name="Hot D."/>
        </authorList>
    </citation>
    <scope>NUCLEOTIDE SEQUENCE</scope>
    <source>
        <strain evidence="8">NRRL B-16292</strain>
    </source>
</reference>
<reference evidence="8" key="2">
    <citation type="submission" date="2022-09" db="EMBL/GenBank/DDBJ databases">
        <title>Biosynthetic gene clusters of Dactylosporangioum fulvum.</title>
        <authorList>
            <person name="Caradec T."/>
        </authorList>
    </citation>
    <scope>NUCLEOTIDE SEQUENCE</scope>
    <source>
        <strain evidence="8">NRRL B-16292</strain>
    </source>
</reference>
<accession>A0ABY5WBQ3</accession>
<dbReference type="PANTHER" id="PTHR23426">
    <property type="entry name" value="FERREDOXIN/ADRENODOXIN"/>
    <property type="match status" value="1"/>
</dbReference>
<evidence type="ECO:0000256" key="2">
    <source>
        <dbReference type="ARBA" id="ARBA00022714"/>
    </source>
</evidence>
<dbReference type="PANTHER" id="PTHR23426:SF65">
    <property type="entry name" value="FERREDOXIN-2, MITOCHONDRIAL"/>
    <property type="match status" value="1"/>
</dbReference>
<keyword evidence="5" id="KW-0411">Iron-sulfur</keyword>
<organism evidence="8 9">
    <name type="scientific">Dactylosporangium fulvum</name>
    <dbReference type="NCBI Taxonomy" id="53359"/>
    <lineage>
        <taxon>Bacteria</taxon>
        <taxon>Bacillati</taxon>
        <taxon>Actinomycetota</taxon>
        <taxon>Actinomycetes</taxon>
        <taxon>Micromonosporales</taxon>
        <taxon>Micromonosporaceae</taxon>
        <taxon>Dactylosporangium</taxon>
    </lineage>
</organism>
<sequence length="111" mass="11377">MTVVTFVPPGGAPITASVPTGANLLRVAMAYGVSGLVAECGGDAVCGTCHVFISGIEPQQLDAMSEAEDELLDNAAAPRRSDSRLACQLTVPAAPGPIVVTIAAEQWRSLR</sequence>
<evidence type="ECO:0000313" key="8">
    <source>
        <dbReference type="EMBL" id="UWP85526.1"/>
    </source>
</evidence>
<dbReference type="Gene3D" id="3.10.20.30">
    <property type="match status" value="1"/>
</dbReference>
<name>A0ABY5WBQ3_9ACTN</name>
<comment type="cofactor">
    <cofactor evidence="6">
        <name>[2Fe-2S] cluster</name>
        <dbReference type="ChEBI" id="CHEBI:190135"/>
    </cofactor>
</comment>
<dbReference type="CDD" id="cd00207">
    <property type="entry name" value="fer2"/>
    <property type="match status" value="1"/>
</dbReference>
<evidence type="ECO:0000256" key="5">
    <source>
        <dbReference type="ARBA" id="ARBA00023014"/>
    </source>
</evidence>
<dbReference type="Proteomes" id="UP001059617">
    <property type="component" value="Chromosome"/>
</dbReference>
<keyword evidence="2" id="KW-0001">2Fe-2S</keyword>
<evidence type="ECO:0000313" key="9">
    <source>
        <dbReference type="Proteomes" id="UP001059617"/>
    </source>
</evidence>
<feature type="domain" description="2Fe-2S ferredoxin-type" evidence="7">
    <location>
        <begin position="2"/>
        <end position="106"/>
    </location>
</feature>
<dbReference type="Pfam" id="PF00111">
    <property type="entry name" value="Fer2"/>
    <property type="match status" value="1"/>
</dbReference>
<dbReference type="RefSeq" id="WP_259863653.1">
    <property type="nucleotide sequence ID" value="NZ_BAAAST010000014.1"/>
</dbReference>
<gene>
    <name evidence="8" type="ORF">Dfulv_15300</name>
</gene>
<dbReference type="InterPro" id="IPR001055">
    <property type="entry name" value="Adrenodoxin-like"/>
</dbReference>
<dbReference type="InterPro" id="IPR036010">
    <property type="entry name" value="2Fe-2S_ferredoxin-like_sf"/>
</dbReference>
<keyword evidence="4" id="KW-0408">Iron</keyword>
<evidence type="ECO:0000256" key="1">
    <source>
        <dbReference type="ARBA" id="ARBA00010914"/>
    </source>
</evidence>
<dbReference type="EMBL" id="CP073720">
    <property type="protein sequence ID" value="UWP85526.1"/>
    <property type="molecule type" value="Genomic_DNA"/>
</dbReference>
<protein>
    <submittedName>
        <fullName evidence="8">(2Fe-2S)-binding protein</fullName>
    </submittedName>
</protein>
<evidence type="ECO:0000259" key="7">
    <source>
        <dbReference type="PROSITE" id="PS51085"/>
    </source>
</evidence>
<proteinExistence type="inferred from homology"/>